<reference evidence="1 2" key="1">
    <citation type="submission" date="2020-06" db="EMBL/GenBank/DDBJ databases">
        <title>Haloterrigena sp. nov., an extremely halophilic archaeon isolated from a saline sediment.</title>
        <authorList>
            <person name="Liu B.-B."/>
        </authorList>
    </citation>
    <scope>NUCLEOTIDE SEQUENCE [LARGE SCALE GENOMIC DNA]</scope>
    <source>
        <strain evidence="1 2">SYSU A558-1</strain>
    </source>
</reference>
<sequence>MSEAYDRQLRRPRRFYLDETVGPDVPGHYDADVAEFDPESIWCCKQNHPELVVQDLAEEFGLDSEEQEFVRITLMRRGVNKWLYARRQFIQLKHEVKSLMKQAELGSERFELLEELNEKMQHIAKTPRWVEWPTKVHTQRKQDEEQVIIRGTMC</sequence>
<proteinExistence type="predicted"/>
<evidence type="ECO:0000313" key="2">
    <source>
        <dbReference type="Proteomes" id="UP001016761"/>
    </source>
</evidence>
<dbReference type="EMBL" id="JABUQZ010000001">
    <property type="protein sequence ID" value="NUC74731.1"/>
    <property type="molecule type" value="Genomic_DNA"/>
</dbReference>
<keyword evidence="2" id="KW-1185">Reference proteome</keyword>
<name>A0ABX2LPB9_9EURY</name>
<organism evidence="1 2">
    <name type="scientific">Haloterrigena gelatinilytica</name>
    <dbReference type="NCBI Taxonomy" id="2741724"/>
    <lineage>
        <taxon>Archaea</taxon>
        <taxon>Methanobacteriati</taxon>
        <taxon>Methanobacteriota</taxon>
        <taxon>Stenosarchaea group</taxon>
        <taxon>Halobacteria</taxon>
        <taxon>Halobacteriales</taxon>
        <taxon>Natrialbaceae</taxon>
        <taxon>Haloterrigena</taxon>
    </lineage>
</organism>
<gene>
    <name evidence="1" type="ORF">HTZ84_20940</name>
</gene>
<dbReference type="RefSeq" id="WP_174682442.1">
    <property type="nucleotide sequence ID" value="NZ_JABUQZ010000001.1"/>
</dbReference>
<protein>
    <submittedName>
        <fullName evidence="1">Uncharacterized protein</fullName>
    </submittedName>
</protein>
<evidence type="ECO:0000313" key="1">
    <source>
        <dbReference type="EMBL" id="NUC74731.1"/>
    </source>
</evidence>
<accession>A0ABX2LPB9</accession>
<dbReference type="Proteomes" id="UP001016761">
    <property type="component" value="Unassembled WGS sequence"/>
</dbReference>
<comment type="caution">
    <text evidence="1">The sequence shown here is derived from an EMBL/GenBank/DDBJ whole genome shotgun (WGS) entry which is preliminary data.</text>
</comment>